<dbReference type="InterPro" id="IPR006037">
    <property type="entry name" value="RCK_C"/>
</dbReference>
<feature type="domain" description="RCK C-terminal" evidence="2">
    <location>
        <begin position="143"/>
        <end position="229"/>
    </location>
</feature>
<reference evidence="3 4" key="1">
    <citation type="submission" date="2016-12" db="EMBL/GenBank/DDBJ databases">
        <title>Study of bacterial adaptation to deep sea.</title>
        <authorList>
            <person name="Song J."/>
            <person name="Yoshizawa S."/>
            <person name="Kogure K."/>
        </authorList>
    </citation>
    <scope>NUCLEOTIDE SEQUENCE [LARGE SCALE GENOMIC DNA]</scope>
    <source>
        <strain evidence="3 4">SAORIC-165</strain>
    </source>
</reference>
<dbReference type="Pfam" id="PF02080">
    <property type="entry name" value="TrkA_C"/>
    <property type="match status" value="1"/>
</dbReference>
<name>A0A2S7TY25_9BACT</name>
<dbReference type="SUPFAM" id="SSF116726">
    <property type="entry name" value="TrkA C-terminal domain-like"/>
    <property type="match status" value="1"/>
</dbReference>
<feature type="transmembrane region" description="Helical" evidence="1">
    <location>
        <begin position="65"/>
        <end position="88"/>
    </location>
</feature>
<evidence type="ECO:0000259" key="2">
    <source>
        <dbReference type="PROSITE" id="PS51202"/>
    </source>
</evidence>
<sequence>MVPLLALLIIVIVSLLVVRVGTNALALTGMSQEAAKFQAASAFFGVGFTTAEAEMVMRHSVRRGVVLKLIIAGNVGLTSAMATLIVTFVANDNTKEMSHLLQASLTVLGITSVAFLLNLKVIKKPVDAIMVHYLKSSGVVKAMDYELLLKVEDGFSVSEVTINPGHPWCGKKLMESRPSDRGVVVLNIRHADGGFTGAPDKDFRLHSGDEIMIYGADACVAKVANNLSEEADS</sequence>
<dbReference type="AlphaFoldDB" id="A0A2S7TY25"/>
<protein>
    <recommendedName>
        <fullName evidence="2">RCK C-terminal domain-containing protein</fullName>
    </recommendedName>
</protein>
<evidence type="ECO:0000313" key="4">
    <source>
        <dbReference type="Proteomes" id="UP000239907"/>
    </source>
</evidence>
<dbReference type="PROSITE" id="PS51202">
    <property type="entry name" value="RCK_C"/>
    <property type="match status" value="1"/>
</dbReference>
<evidence type="ECO:0000256" key="1">
    <source>
        <dbReference type="SAM" id="Phobius"/>
    </source>
</evidence>
<keyword evidence="1" id="KW-0472">Membrane</keyword>
<organism evidence="3 4">
    <name type="scientific">Rubritalea profundi</name>
    <dbReference type="NCBI Taxonomy" id="1658618"/>
    <lineage>
        <taxon>Bacteria</taxon>
        <taxon>Pseudomonadati</taxon>
        <taxon>Verrucomicrobiota</taxon>
        <taxon>Verrucomicrobiia</taxon>
        <taxon>Verrucomicrobiales</taxon>
        <taxon>Rubritaleaceae</taxon>
        <taxon>Rubritalea</taxon>
    </lineage>
</organism>
<feature type="transmembrane region" description="Helical" evidence="1">
    <location>
        <begin position="100"/>
        <end position="119"/>
    </location>
</feature>
<dbReference type="GO" id="GO:0006813">
    <property type="term" value="P:potassium ion transport"/>
    <property type="evidence" value="ECO:0007669"/>
    <property type="project" value="InterPro"/>
</dbReference>
<dbReference type="GO" id="GO:0008324">
    <property type="term" value="F:monoatomic cation transmembrane transporter activity"/>
    <property type="evidence" value="ECO:0007669"/>
    <property type="project" value="InterPro"/>
</dbReference>
<dbReference type="Proteomes" id="UP000239907">
    <property type="component" value="Unassembled WGS sequence"/>
</dbReference>
<dbReference type="InterPro" id="IPR036721">
    <property type="entry name" value="RCK_C_sf"/>
</dbReference>
<comment type="caution">
    <text evidence="3">The sequence shown here is derived from an EMBL/GenBank/DDBJ whole genome shotgun (WGS) entry which is preliminary data.</text>
</comment>
<dbReference type="EMBL" id="MQWA01000001">
    <property type="protein sequence ID" value="PQJ27655.1"/>
    <property type="molecule type" value="Genomic_DNA"/>
</dbReference>
<accession>A0A2S7TY25</accession>
<keyword evidence="1" id="KW-0812">Transmembrane</keyword>
<keyword evidence="4" id="KW-1185">Reference proteome</keyword>
<dbReference type="Gene3D" id="3.30.70.1450">
    <property type="entry name" value="Regulator of K+ conductance, C-terminal domain"/>
    <property type="match status" value="1"/>
</dbReference>
<gene>
    <name evidence="3" type="ORF">BSZ32_03510</name>
</gene>
<keyword evidence="1" id="KW-1133">Transmembrane helix</keyword>
<proteinExistence type="predicted"/>
<evidence type="ECO:0000313" key="3">
    <source>
        <dbReference type="EMBL" id="PQJ27655.1"/>
    </source>
</evidence>
<dbReference type="OrthoDB" id="369355at2"/>